<dbReference type="GO" id="GO:0042162">
    <property type="term" value="F:telomeric DNA binding"/>
    <property type="evidence" value="ECO:0007669"/>
    <property type="project" value="TreeGrafter"/>
</dbReference>
<dbReference type="Proteomes" id="UP000887577">
    <property type="component" value="Unplaced"/>
</dbReference>
<evidence type="ECO:0000313" key="5">
    <source>
        <dbReference type="WBParaSite" id="PSU_v2.g2323.t1"/>
    </source>
</evidence>
<dbReference type="InterPro" id="IPR019337">
    <property type="entry name" value="Telomere_length_regulation_dom"/>
</dbReference>
<comment type="similarity">
    <text evidence="1">Belongs to the TEL2 family.</text>
</comment>
<dbReference type="PANTHER" id="PTHR15830">
    <property type="entry name" value="TELOMERE LENGTH REGULATION PROTEIN TEL2 FAMILY MEMBER"/>
    <property type="match status" value="1"/>
</dbReference>
<dbReference type="WBParaSite" id="PSU_v2.g2323.t1">
    <property type="protein sequence ID" value="PSU_v2.g2323.t1"/>
    <property type="gene ID" value="PSU_v2.g2323"/>
</dbReference>
<protein>
    <submittedName>
        <fullName evidence="5">Telomere length regulation protein conserved domain-containing protein</fullName>
    </submittedName>
</protein>
<sequence length="610" mass="70083">MSAKPLLVFLETIGNSAKPKSDKETAIFLIPKLIDNFLPSAFYSDNNDEIVELAGRLRYYENHIFNFYGKENREEAKKAAKIFCQTLYDSFLKALQSWNKSKSSNNGLFWNIILTLTNSTLENFIHDFTVYMNNNPEKAEIWQSMMGLSGLEFSQYESFIVKVMNVAEKPSNLTIIFGTNVCTNKELSKFLTETVLIRRIQSSTSKKRHSYLIAGYLSVVSPNLLLESFAATLQYFHLQSKNTFNDFEQQKQTAITTVDLAKVIPKEWESKANQYVSQFVPSSMPNYLRLSDASRRQLGMYVGETLIKLFPINGTDKLIFEYDEEDPMLHEVREVILEPLENGEIPDALKPPPPPPSKKEEKKGPLHAKTILDSDDDEAEADQAYLSELHDFAAKSRHKTNQIPLLIDKLSEKNDVKKFYSGLHDLLEYLPKKWVPVHEITSDLVARVVNLENKFNIPQFQLHRQKILEVIFYRRPELISYAVRLMLSPSIEMPDRYFVLQAMIGAANYISTGKGLEEATKEAQQEMEEIKKESALEKFETTTLQGDERVGKLLRASQSLLKEEKEKSAATTERNLYLEYAPQFVYPLIQEEVEGLHLDFTVANFVGFWF</sequence>
<feature type="region of interest" description="Disordered" evidence="2">
    <location>
        <begin position="341"/>
        <end position="365"/>
    </location>
</feature>
<evidence type="ECO:0000313" key="4">
    <source>
        <dbReference type="Proteomes" id="UP000887577"/>
    </source>
</evidence>
<reference evidence="5" key="1">
    <citation type="submission" date="2022-11" db="UniProtKB">
        <authorList>
            <consortium name="WormBaseParasite"/>
        </authorList>
    </citation>
    <scope>IDENTIFICATION</scope>
</reference>
<dbReference type="GO" id="GO:0005829">
    <property type="term" value="C:cytosol"/>
    <property type="evidence" value="ECO:0007669"/>
    <property type="project" value="TreeGrafter"/>
</dbReference>
<evidence type="ECO:0000259" key="3">
    <source>
        <dbReference type="Pfam" id="PF10193"/>
    </source>
</evidence>
<dbReference type="Gene3D" id="1.25.40.720">
    <property type="entry name" value="Telomere length regulation protein 2, C-terminal domain"/>
    <property type="match status" value="1"/>
</dbReference>
<dbReference type="GO" id="GO:0051083">
    <property type="term" value="P:'de novo' cotranslational protein folding"/>
    <property type="evidence" value="ECO:0007669"/>
    <property type="project" value="TreeGrafter"/>
</dbReference>
<name>A0A914YRP6_9BILA</name>
<feature type="domain" description="Telomere length regulation protein conserved" evidence="3">
    <location>
        <begin position="406"/>
        <end position="507"/>
    </location>
</feature>
<dbReference type="AlphaFoldDB" id="A0A914YRP6"/>
<dbReference type="Pfam" id="PF10193">
    <property type="entry name" value="Telomere_reg-2"/>
    <property type="match status" value="1"/>
</dbReference>
<proteinExistence type="inferred from homology"/>
<evidence type="ECO:0000256" key="2">
    <source>
        <dbReference type="SAM" id="MobiDB-lite"/>
    </source>
</evidence>
<dbReference type="PANTHER" id="PTHR15830:SF10">
    <property type="entry name" value="TELOMERE LENGTH REGULATION PROTEIN TEL2 HOMOLOG"/>
    <property type="match status" value="1"/>
</dbReference>
<dbReference type="GO" id="GO:0051879">
    <property type="term" value="F:Hsp90 protein binding"/>
    <property type="evidence" value="ECO:0007669"/>
    <property type="project" value="TreeGrafter"/>
</dbReference>
<evidence type="ECO:0000256" key="1">
    <source>
        <dbReference type="ARBA" id="ARBA00006133"/>
    </source>
</evidence>
<organism evidence="4 5">
    <name type="scientific">Panagrolaimus superbus</name>
    <dbReference type="NCBI Taxonomy" id="310955"/>
    <lineage>
        <taxon>Eukaryota</taxon>
        <taxon>Metazoa</taxon>
        <taxon>Ecdysozoa</taxon>
        <taxon>Nematoda</taxon>
        <taxon>Chromadorea</taxon>
        <taxon>Rhabditida</taxon>
        <taxon>Tylenchina</taxon>
        <taxon>Panagrolaimomorpha</taxon>
        <taxon>Panagrolaimoidea</taxon>
        <taxon>Panagrolaimidae</taxon>
        <taxon>Panagrolaimus</taxon>
    </lineage>
</organism>
<accession>A0A914YRP6</accession>
<dbReference type="InterPro" id="IPR051970">
    <property type="entry name" value="TEL2_Regulation"/>
</dbReference>
<keyword evidence="4" id="KW-1185">Reference proteome</keyword>
<dbReference type="InterPro" id="IPR038528">
    <property type="entry name" value="TEL2_C_sf"/>
</dbReference>